<feature type="compositionally biased region" description="Basic residues" evidence="1">
    <location>
        <begin position="417"/>
        <end position="427"/>
    </location>
</feature>
<feature type="compositionally biased region" description="Polar residues" evidence="1">
    <location>
        <begin position="64"/>
        <end position="78"/>
    </location>
</feature>
<reference evidence="3" key="1">
    <citation type="submission" date="2023-04" db="EMBL/GenBank/DDBJ databases">
        <title>Phytophthora lilii NBRC 32176.</title>
        <authorList>
            <person name="Ichikawa N."/>
            <person name="Sato H."/>
            <person name="Tonouchi N."/>
        </authorList>
    </citation>
    <scope>NUCLEOTIDE SEQUENCE</scope>
    <source>
        <strain evidence="3">NBRC 32176</strain>
    </source>
</reference>
<keyword evidence="2" id="KW-0812">Transmembrane</keyword>
<feature type="transmembrane region" description="Helical" evidence="2">
    <location>
        <begin position="525"/>
        <end position="547"/>
    </location>
</feature>
<gene>
    <name evidence="3" type="ORF">Plil01_000911300</name>
</gene>
<feature type="compositionally biased region" description="Basic and acidic residues" evidence="1">
    <location>
        <begin position="437"/>
        <end position="453"/>
    </location>
</feature>
<evidence type="ECO:0000256" key="2">
    <source>
        <dbReference type="SAM" id="Phobius"/>
    </source>
</evidence>
<feature type="compositionally biased region" description="Basic and acidic residues" evidence="1">
    <location>
        <begin position="500"/>
        <end position="509"/>
    </location>
</feature>
<dbReference type="AlphaFoldDB" id="A0A9W6TZ02"/>
<accession>A0A9W6TZ02</accession>
<proteinExistence type="predicted"/>
<sequence length="555" mass="61269">MQRSAVFGSCAQSVGTVASVLFAVINRTGHYDETARDSVTTRKAKILYVSLLESVQKERGEWQGFSSSSADPNNNNGPEDTEVQSPHDLLTTSIAMSSTADQLGVLNELLEVSFRNLMGPLVPLELYTRHKKLLLRESLAVPPALTALLAIRGVLDRLEREVRHCLLRLLALWDLIAIVSGETQPLLKTIADKHHHVFSESSEFESMLQINSRLIEDIRLKAWPAELEPALLSDEEDDRFSSDGDISSSISDENQELHDDDDAGMPWGKNSISDPGLTLRPRASSSVPSVLEDEEQQDGGHYYNYEDGEDDEKGWSIPSPSRYSYHHRSQDRNTQRSHSIASPPVSGGAGPLVPVPMVPSSSEGIPAPHITDTLTLVPRPIERIPSGRRHSQRPLSTPPDSPTHSAISQTSSGTRSSSRKLKLRTKQRSVTSLNGSSRRDDHQRHDNHWHDTASSESRSPPPPPRSTTRRSSSKRLRSSRNSSARRRRASAQSADQSVQDDVRQPTEIRAKATADPSFLSRAASYLTIPVAAATLCVIATMTTLAIYEMRKAQRN</sequence>
<evidence type="ECO:0000256" key="1">
    <source>
        <dbReference type="SAM" id="MobiDB-lite"/>
    </source>
</evidence>
<evidence type="ECO:0000313" key="3">
    <source>
        <dbReference type="EMBL" id="GMF22736.1"/>
    </source>
</evidence>
<dbReference type="Proteomes" id="UP001165083">
    <property type="component" value="Unassembled WGS sequence"/>
</dbReference>
<organism evidence="3 4">
    <name type="scientific">Phytophthora lilii</name>
    <dbReference type="NCBI Taxonomy" id="2077276"/>
    <lineage>
        <taxon>Eukaryota</taxon>
        <taxon>Sar</taxon>
        <taxon>Stramenopiles</taxon>
        <taxon>Oomycota</taxon>
        <taxon>Peronosporomycetes</taxon>
        <taxon>Peronosporales</taxon>
        <taxon>Peronosporaceae</taxon>
        <taxon>Phytophthora</taxon>
    </lineage>
</organism>
<dbReference type="EMBL" id="BSXW01000449">
    <property type="protein sequence ID" value="GMF22736.1"/>
    <property type="molecule type" value="Genomic_DNA"/>
</dbReference>
<feature type="region of interest" description="Disordered" evidence="1">
    <location>
        <begin position="62"/>
        <end position="84"/>
    </location>
</feature>
<dbReference type="OrthoDB" id="167603at2759"/>
<name>A0A9W6TZ02_9STRA</name>
<feature type="region of interest" description="Disordered" evidence="1">
    <location>
        <begin position="234"/>
        <end position="509"/>
    </location>
</feature>
<keyword evidence="2" id="KW-0472">Membrane</keyword>
<feature type="compositionally biased region" description="Low complexity" evidence="1">
    <location>
        <begin position="243"/>
        <end position="252"/>
    </location>
</feature>
<protein>
    <submittedName>
        <fullName evidence="3">Unnamed protein product</fullName>
    </submittedName>
</protein>
<feature type="compositionally biased region" description="Basic residues" evidence="1">
    <location>
        <begin position="467"/>
        <end position="489"/>
    </location>
</feature>
<evidence type="ECO:0000313" key="4">
    <source>
        <dbReference type="Proteomes" id="UP001165083"/>
    </source>
</evidence>
<comment type="caution">
    <text evidence="3">The sequence shown here is derived from an EMBL/GenBank/DDBJ whole genome shotgun (WGS) entry which is preliminary data.</text>
</comment>
<keyword evidence="2" id="KW-1133">Transmembrane helix</keyword>
<keyword evidence="4" id="KW-1185">Reference proteome</keyword>